<keyword evidence="4" id="KW-1185">Reference proteome</keyword>
<evidence type="ECO:0000259" key="2">
    <source>
        <dbReference type="PROSITE" id="PS50013"/>
    </source>
</evidence>
<proteinExistence type="predicted"/>
<feature type="domain" description="Chromo" evidence="2">
    <location>
        <begin position="1"/>
        <end position="61"/>
    </location>
</feature>
<dbReference type="InterPro" id="IPR023780">
    <property type="entry name" value="Chromo_domain"/>
</dbReference>
<evidence type="ECO:0000313" key="3">
    <source>
        <dbReference type="EMBL" id="KAK3270098.1"/>
    </source>
</evidence>
<dbReference type="PANTHER" id="PTHR46169">
    <property type="entry name" value="DNA REPLICATION-RELATED ELEMENT FACTOR, ISOFORM A"/>
    <property type="match status" value="1"/>
</dbReference>
<dbReference type="GO" id="GO:0006357">
    <property type="term" value="P:regulation of transcription by RNA polymerase II"/>
    <property type="evidence" value="ECO:0007669"/>
    <property type="project" value="TreeGrafter"/>
</dbReference>
<dbReference type="EMBL" id="LGRX02010574">
    <property type="protein sequence ID" value="KAK3270098.1"/>
    <property type="molecule type" value="Genomic_DNA"/>
</dbReference>
<dbReference type="CDD" id="cd00024">
    <property type="entry name" value="CD_CSD"/>
    <property type="match status" value="1"/>
</dbReference>
<protein>
    <recommendedName>
        <fullName evidence="2">Chromo domain-containing protein</fullName>
    </recommendedName>
</protein>
<feature type="compositionally biased region" description="Basic and acidic residues" evidence="1">
    <location>
        <begin position="40"/>
        <end position="57"/>
    </location>
</feature>
<evidence type="ECO:0000313" key="4">
    <source>
        <dbReference type="Proteomes" id="UP001190700"/>
    </source>
</evidence>
<dbReference type="SMART" id="SM00614">
    <property type="entry name" value="ZnF_BED"/>
    <property type="match status" value="1"/>
</dbReference>
<dbReference type="GO" id="GO:0005634">
    <property type="term" value="C:nucleus"/>
    <property type="evidence" value="ECO:0007669"/>
    <property type="project" value="TreeGrafter"/>
</dbReference>
<feature type="region of interest" description="Disordered" evidence="1">
    <location>
        <begin position="40"/>
        <end position="93"/>
    </location>
</feature>
<feature type="compositionally biased region" description="Basic and acidic residues" evidence="1">
    <location>
        <begin position="71"/>
        <end position="80"/>
    </location>
</feature>
<sequence length="589" mass="66192">MSCVQSKLSDFISGGTPQWLIGWEGLSDKEDTWEPIEHLAGHEQDIAAFRERRKSEATAEEAEASAKKKQRQEDKNKNVEESDGFEDASGGRRTSSCWKHYKVQKNEDGKIVHVKCPLSPPEIKPIPFCGNTTNLRSHLASMHKDVYCAMVSSDENGSAVILDKGAQSSASQGKIEALVPLVTPEKRDELHKLISLWLVRCRRPLSLPEHGAEFRDIFYFIFKGKYVPPTLKVVMHNVLLLSAEGKQRVMAAMRDLLAEGISPSIGGDVWSQSGASNFGILLYWLDEDFNLHEKVLGAIPFSSVRHTADQLEKATKKACADFGLGEFELTGEEDARIAVDTVADYIHATCSDNASNIRWLPGHVLMGTNDNGTRTGWGGACKQARWYFENQGHQLAEDDWNIVREAMYLLTYAKTAVDLLQHTKKVTVSLILPIVGRLIYTFHADTLIKYERQPVFICNEAVKEARELAYEDLVRRFFNGLYDSKLEDFAVSTLLDPRYKSFKFKYAENWMRGHFSRKQAEAWATACYAADWKPRAGGAAVDLKSKRDPRPTVVSEASFLEDSDSDDEVEGDDELTEGELADEMRDYLA</sequence>
<dbReference type="AlphaFoldDB" id="A0AAE0G2E8"/>
<dbReference type="Gene3D" id="2.40.50.40">
    <property type="match status" value="1"/>
</dbReference>
<feature type="compositionally biased region" description="Acidic residues" evidence="1">
    <location>
        <begin position="559"/>
        <end position="581"/>
    </location>
</feature>
<comment type="caution">
    <text evidence="3">The sequence shown here is derived from an EMBL/GenBank/DDBJ whole genome shotgun (WGS) entry which is preliminary data.</text>
</comment>
<dbReference type="SUPFAM" id="SSF54160">
    <property type="entry name" value="Chromo domain-like"/>
    <property type="match status" value="1"/>
</dbReference>
<dbReference type="Proteomes" id="UP001190700">
    <property type="component" value="Unassembled WGS sequence"/>
</dbReference>
<organism evidence="3 4">
    <name type="scientific">Cymbomonas tetramitiformis</name>
    <dbReference type="NCBI Taxonomy" id="36881"/>
    <lineage>
        <taxon>Eukaryota</taxon>
        <taxon>Viridiplantae</taxon>
        <taxon>Chlorophyta</taxon>
        <taxon>Pyramimonadophyceae</taxon>
        <taxon>Pyramimonadales</taxon>
        <taxon>Pyramimonadaceae</taxon>
        <taxon>Cymbomonas</taxon>
    </lineage>
</organism>
<reference evidence="3 4" key="1">
    <citation type="journal article" date="2015" name="Genome Biol. Evol.">
        <title>Comparative Genomics of a Bacterivorous Green Alga Reveals Evolutionary Causalities and Consequences of Phago-Mixotrophic Mode of Nutrition.</title>
        <authorList>
            <person name="Burns J.A."/>
            <person name="Paasch A."/>
            <person name="Narechania A."/>
            <person name="Kim E."/>
        </authorList>
    </citation>
    <scope>NUCLEOTIDE SEQUENCE [LARGE SCALE GENOMIC DNA]</scope>
    <source>
        <strain evidence="3 4">PLY_AMNH</strain>
    </source>
</reference>
<dbReference type="InterPro" id="IPR000953">
    <property type="entry name" value="Chromo/chromo_shadow_dom"/>
</dbReference>
<dbReference type="InterPro" id="IPR016197">
    <property type="entry name" value="Chromo-like_dom_sf"/>
</dbReference>
<dbReference type="PANTHER" id="PTHR46169:SF29">
    <property type="entry name" value="DNA REPLICATION-RELATED ELEMENT FACTOR, ISOFORM A"/>
    <property type="match status" value="1"/>
</dbReference>
<feature type="region of interest" description="Disordered" evidence="1">
    <location>
        <begin position="542"/>
        <end position="589"/>
    </location>
</feature>
<dbReference type="InterPro" id="IPR052717">
    <property type="entry name" value="Vacuolar_transposase_reg"/>
</dbReference>
<evidence type="ECO:0000256" key="1">
    <source>
        <dbReference type="SAM" id="MobiDB-lite"/>
    </source>
</evidence>
<dbReference type="PROSITE" id="PS50013">
    <property type="entry name" value="CHROMO_2"/>
    <property type="match status" value="1"/>
</dbReference>
<accession>A0AAE0G2E8</accession>
<name>A0AAE0G2E8_9CHLO</name>
<gene>
    <name evidence="3" type="ORF">CYMTET_21491</name>
</gene>
<dbReference type="Pfam" id="PF00385">
    <property type="entry name" value="Chromo"/>
    <property type="match status" value="1"/>
</dbReference>